<evidence type="ECO:0000313" key="1">
    <source>
        <dbReference type="EMBL" id="CUS54772.1"/>
    </source>
</evidence>
<organism evidence="1">
    <name type="scientific">hydrothermal vent metagenome</name>
    <dbReference type="NCBI Taxonomy" id="652676"/>
    <lineage>
        <taxon>unclassified sequences</taxon>
        <taxon>metagenomes</taxon>
        <taxon>ecological metagenomes</taxon>
    </lineage>
</organism>
<accession>A0A170PS98</accession>
<proteinExistence type="predicted"/>
<name>A0A170PS98_9ZZZZ</name>
<sequence length="48" mass="5425">MENIDQVVGYRAECLELKTKPGTTGEQYSQDNPSGRNFVHVNSAWLQL</sequence>
<dbReference type="AlphaFoldDB" id="A0A170PS98"/>
<gene>
    <name evidence="1" type="ORF">MGWOODY_XGa1762</name>
</gene>
<dbReference type="EMBL" id="CZRL01000106">
    <property type="protein sequence ID" value="CUS54772.1"/>
    <property type="molecule type" value="Genomic_DNA"/>
</dbReference>
<reference evidence="1" key="1">
    <citation type="submission" date="2015-10" db="EMBL/GenBank/DDBJ databases">
        <authorList>
            <person name="Gilbert D.G."/>
        </authorList>
    </citation>
    <scope>NUCLEOTIDE SEQUENCE</scope>
</reference>
<protein>
    <submittedName>
        <fullName evidence="1">Uncharacterized protein</fullName>
    </submittedName>
</protein>